<dbReference type="AlphaFoldDB" id="G5ICA4"/>
<dbReference type="PANTHER" id="PTHR48111:SF40">
    <property type="entry name" value="PHOSPHATE REGULON TRANSCRIPTIONAL REGULATORY PROTEIN PHOB"/>
    <property type="match status" value="1"/>
</dbReference>
<dbReference type="Gene3D" id="3.40.50.2300">
    <property type="match status" value="1"/>
</dbReference>
<dbReference type="Pfam" id="PF00486">
    <property type="entry name" value="Trans_reg_C"/>
    <property type="match status" value="1"/>
</dbReference>
<dbReference type="HOGENOM" id="CLU_000445_30_4_9"/>
<feature type="DNA-binding region" description="OmpR/PhoB-type" evidence="9">
    <location>
        <begin position="131"/>
        <end position="232"/>
    </location>
</feature>
<dbReference type="InterPro" id="IPR001867">
    <property type="entry name" value="OmpR/PhoB-type_DNA-bd"/>
</dbReference>
<evidence type="ECO:0000313" key="12">
    <source>
        <dbReference type="EMBL" id="EHI61022.1"/>
    </source>
</evidence>
<evidence type="ECO:0000256" key="3">
    <source>
        <dbReference type="ARBA" id="ARBA00023012"/>
    </source>
</evidence>
<dbReference type="InterPro" id="IPR011006">
    <property type="entry name" value="CheY-like_superfamily"/>
</dbReference>
<evidence type="ECO:0000256" key="5">
    <source>
        <dbReference type="ARBA" id="ARBA00023125"/>
    </source>
</evidence>
<dbReference type="PROSITE" id="PS51755">
    <property type="entry name" value="OMPR_PHOB"/>
    <property type="match status" value="1"/>
</dbReference>
<dbReference type="SMART" id="SM00448">
    <property type="entry name" value="REC"/>
    <property type="match status" value="1"/>
</dbReference>
<evidence type="ECO:0000256" key="2">
    <source>
        <dbReference type="ARBA" id="ARBA00022553"/>
    </source>
</evidence>
<gene>
    <name evidence="12" type="ORF">HMPREF9473_01087</name>
</gene>
<dbReference type="PROSITE" id="PS50110">
    <property type="entry name" value="RESPONSE_REGULATORY"/>
    <property type="match status" value="1"/>
</dbReference>
<dbReference type="InterPro" id="IPR036388">
    <property type="entry name" value="WH-like_DNA-bd_sf"/>
</dbReference>
<evidence type="ECO:0000259" key="11">
    <source>
        <dbReference type="PROSITE" id="PS51755"/>
    </source>
</evidence>
<proteinExistence type="predicted"/>
<feature type="domain" description="Response regulatory" evidence="10">
    <location>
        <begin position="3"/>
        <end position="116"/>
    </location>
</feature>
<dbReference type="FunFam" id="1.10.10.10:FF:000018">
    <property type="entry name" value="DNA-binding response regulator ResD"/>
    <property type="match status" value="1"/>
</dbReference>
<evidence type="ECO:0000256" key="1">
    <source>
        <dbReference type="ARBA" id="ARBA00018672"/>
    </source>
</evidence>
<keyword evidence="3" id="KW-0902">Two-component regulatory system</keyword>
<evidence type="ECO:0000256" key="9">
    <source>
        <dbReference type="PROSITE-ProRule" id="PRU01091"/>
    </source>
</evidence>
<dbReference type="InterPro" id="IPR001789">
    <property type="entry name" value="Sig_transdc_resp-reg_receiver"/>
</dbReference>
<keyword evidence="2 8" id="KW-0597">Phosphoprotein</keyword>
<name>G5ICA4_9FIRM</name>
<dbReference type="Gene3D" id="6.10.250.690">
    <property type="match status" value="1"/>
</dbReference>
<dbReference type="Gene3D" id="1.10.10.10">
    <property type="entry name" value="Winged helix-like DNA-binding domain superfamily/Winged helix DNA-binding domain"/>
    <property type="match status" value="1"/>
</dbReference>
<evidence type="ECO:0000256" key="6">
    <source>
        <dbReference type="ARBA" id="ARBA00023163"/>
    </source>
</evidence>
<feature type="domain" description="OmpR/PhoB-type" evidence="11">
    <location>
        <begin position="131"/>
        <end position="232"/>
    </location>
</feature>
<keyword evidence="4" id="KW-0805">Transcription regulation</keyword>
<dbReference type="PANTHER" id="PTHR48111">
    <property type="entry name" value="REGULATOR OF RPOS"/>
    <property type="match status" value="1"/>
</dbReference>
<keyword evidence="6" id="KW-0804">Transcription</keyword>
<keyword evidence="5 9" id="KW-0238">DNA-binding</keyword>
<dbReference type="SMART" id="SM00862">
    <property type="entry name" value="Trans_reg_C"/>
    <property type="match status" value="1"/>
</dbReference>
<dbReference type="GO" id="GO:0000976">
    <property type="term" value="F:transcription cis-regulatory region binding"/>
    <property type="evidence" value="ECO:0007669"/>
    <property type="project" value="TreeGrafter"/>
</dbReference>
<dbReference type="PATRIC" id="fig|742737.3.peg.1092"/>
<evidence type="ECO:0000256" key="4">
    <source>
        <dbReference type="ARBA" id="ARBA00023015"/>
    </source>
</evidence>
<dbReference type="FunFam" id="3.40.50.2300:FF:000001">
    <property type="entry name" value="DNA-binding response regulator PhoB"/>
    <property type="match status" value="1"/>
</dbReference>
<dbReference type="GO" id="GO:0006355">
    <property type="term" value="P:regulation of DNA-templated transcription"/>
    <property type="evidence" value="ECO:0007669"/>
    <property type="project" value="InterPro"/>
</dbReference>
<dbReference type="SUPFAM" id="SSF52172">
    <property type="entry name" value="CheY-like"/>
    <property type="match status" value="1"/>
</dbReference>
<dbReference type="GO" id="GO:0005829">
    <property type="term" value="C:cytosol"/>
    <property type="evidence" value="ECO:0007669"/>
    <property type="project" value="TreeGrafter"/>
</dbReference>
<dbReference type="CDD" id="cd17574">
    <property type="entry name" value="REC_OmpR"/>
    <property type="match status" value="1"/>
</dbReference>
<dbReference type="CDD" id="cd00383">
    <property type="entry name" value="trans_reg_C"/>
    <property type="match status" value="1"/>
</dbReference>
<sequence length="232" mass="26366">MAKVLVVDDEKLIVKGIKFSLEQDGMDVECAYDGEEAINLAKEKEFDVVLLDVMLPKFDGYEVCQAIREFSEVPIIMLTAKGNDMDKILGLEYGADDYITKPFNILEVKARIKAILRRNSKRSKKAEEADKRVIASGGLKLDRDSRRVFVGDKEINLTAKEFDLLELLVCNPNKVYSREALLSYVWGNKANDSGDVRTVDVHVRRLREKIEPSPSAPQYVHTKWGVGYYFRA</sequence>
<evidence type="ECO:0000256" key="7">
    <source>
        <dbReference type="ARBA" id="ARBA00024867"/>
    </source>
</evidence>
<keyword evidence="13" id="KW-1185">Reference proteome</keyword>
<feature type="modified residue" description="4-aspartylphosphate" evidence="8">
    <location>
        <position position="52"/>
    </location>
</feature>
<dbReference type="InterPro" id="IPR039420">
    <property type="entry name" value="WalR-like"/>
</dbReference>
<dbReference type="OrthoDB" id="9790442at2"/>
<evidence type="ECO:0000259" key="10">
    <source>
        <dbReference type="PROSITE" id="PS50110"/>
    </source>
</evidence>
<dbReference type="GO" id="GO:0032993">
    <property type="term" value="C:protein-DNA complex"/>
    <property type="evidence" value="ECO:0007669"/>
    <property type="project" value="TreeGrafter"/>
</dbReference>
<dbReference type="EMBL" id="ADLN01000009">
    <property type="protein sequence ID" value="EHI61022.1"/>
    <property type="molecule type" value="Genomic_DNA"/>
</dbReference>
<evidence type="ECO:0000313" key="13">
    <source>
        <dbReference type="Proteomes" id="UP000005384"/>
    </source>
</evidence>
<evidence type="ECO:0000256" key="8">
    <source>
        <dbReference type="PROSITE-ProRule" id="PRU00169"/>
    </source>
</evidence>
<organism evidence="12 13">
    <name type="scientific">Hungatella hathewayi WAL-18680</name>
    <dbReference type="NCBI Taxonomy" id="742737"/>
    <lineage>
        <taxon>Bacteria</taxon>
        <taxon>Bacillati</taxon>
        <taxon>Bacillota</taxon>
        <taxon>Clostridia</taxon>
        <taxon>Lachnospirales</taxon>
        <taxon>Lachnospiraceae</taxon>
        <taxon>Hungatella</taxon>
    </lineage>
</organism>
<protein>
    <recommendedName>
        <fullName evidence="1">Stage 0 sporulation protein A homolog</fullName>
    </recommendedName>
</protein>
<accession>G5ICA4</accession>
<dbReference type="Proteomes" id="UP000005384">
    <property type="component" value="Unassembled WGS sequence"/>
</dbReference>
<dbReference type="RefSeq" id="WP_006779073.1">
    <property type="nucleotide sequence ID" value="NZ_CP040506.1"/>
</dbReference>
<dbReference type="SUPFAM" id="SSF46894">
    <property type="entry name" value="C-terminal effector domain of the bipartite response regulators"/>
    <property type="match status" value="1"/>
</dbReference>
<dbReference type="Pfam" id="PF00072">
    <property type="entry name" value="Response_reg"/>
    <property type="match status" value="1"/>
</dbReference>
<comment type="caution">
    <text evidence="12">The sequence shown here is derived from an EMBL/GenBank/DDBJ whole genome shotgun (WGS) entry which is preliminary data.</text>
</comment>
<dbReference type="GO" id="GO:0000156">
    <property type="term" value="F:phosphorelay response regulator activity"/>
    <property type="evidence" value="ECO:0007669"/>
    <property type="project" value="TreeGrafter"/>
</dbReference>
<reference evidence="12 13" key="1">
    <citation type="submission" date="2011-08" db="EMBL/GenBank/DDBJ databases">
        <title>The Genome Sequence of Clostridium hathewayi WAL-18680.</title>
        <authorList>
            <consortium name="The Broad Institute Genome Sequencing Platform"/>
            <person name="Earl A."/>
            <person name="Ward D."/>
            <person name="Feldgarden M."/>
            <person name="Gevers D."/>
            <person name="Finegold S.M."/>
            <person name="Summanen P.H."/>
            <person name="Molitoris D.R."/>
            <person name="Song M."/>
            <person name="Daigneault M."/>
            <person name="Allen-Vercoe E."/>
            <person name="Young S.K."/>
            <person name="Zeng Q."/>
            <person name="Gargeya S."/>
            <person name="Fitzgerald M."/>
            <person name="Haas B."/>
            <person name="Abouelleil A."/>
            <person name="Alvarado L."/>
            <person name="Arachchi H.M."/>
            <person name="Berlin A."/>
            <person name="Brown A."/>
            <person name="Chapman S.B."/>
            <person name="Chen Z."/>
            <person name="Dunbar C."/>
            <person name="Freedman E."/>
            <person name="Gearin G."/>
            <person name="Gellesch M."/>
            <person name="Goldberg J."/>
            <person name="Griggs A."/>
            <person name="Gujja S."/>
            <person name="Heiman D."/>
            <person name="Howarth C."/>
            <person name="Larson L."/>
            <person name="Lui A."/>
            <person name="MacDonald P.J.P."/>
            <person name="Montmayeur A."/>
            <person name="Murphy C."/>
            <person name="Neiman D."/>
            <person name="Pearson M."/>
            <person name="Priest M."/>
            <person name="Roberts A."/>
            <person name="Saif S."/>
            <person name="Shea T."/>
            <person name="Shenoy N."/>
            <person name="Sisk P."/>
            <person name="Stolte C."/>
            <person name="Sykes S."/>
            <person name="Wortman J."/>
            <person name="Nusbaum C."/>
            <person name="Birren B."/>
        </authorList>
    </citation>
    <scope>NUCLEOTIDE SEQUENCE [LARGE SCALE GENOMIC DNA]</scope>
    <source>
        <strain evidence="12 13">WAL-18680</strain>
    </source>
</reference>
<dbReference type="InterPro" id="IPR016032">
    <property type="entry name" value="Sig_transdc_resp-reg_C-effctor"/>
</dbReference>
<comment type="function">
    <text evidence="7">May play the central regulatory role in sporulation. It may be an element of the effector pathway responsible for the activation of sporulation genes in response to nutritional stress. Spo0A may act in concert with spo0H (a sigma factor) to control the expression of some genes that are critical to the sporulation process.</text>
</comment>